<name>A0A226E9Z7_FOLCA</name>
<dbReference type="Proteomes" id="UP000198287">
    <property type="component" value="Unassembled WGS sequence"/>
</dbReference>
<evidence type="ECO:0000256" key="1">
    <source>
        <dbReference type="SAM" id="Phobius"/>
    </source>
</evidence>
<gene>
    <name evidence="2" type="ORF">Fcan01_10158</name>
</gene>
<evidence type="ECO:0000313" key="3">
    <source>
        <dbReference type="Proteomes" id="UP000198287"/>
    </source>
</evidence>
<feature type="transmembrane region" description="Helical" evidence="1">
    <location>
        <begin position="81"/>
        <end position="99"/>
    </location>
</feature>
<keyword evidence="1" id="KW-0472">Membrane</keyword>
<comment type="caution">
    <text evidence="2">The sequence shown here is derived from an EMBL/GenBank/DDBJ whole genome shotgun (WGS) entry which is preliminary data.</text>
</comment>
<feature type="transmembrane region" description="Helical" evidence="1">
    <location>
        <begin position="44"/>
        <end position="69"/>
    </location>
</feature>
<feature type="transmembrane region" description="Helical" evidence="1">
    <location>
        <begin position="111"/>
        <end position="136"/>
    </location>
</feature>
<dbReference type="EMBL" id="LNIX01000005">
    <property type="protein sequence ID" value="OXA53954.1"/>
    <property type="molecule type" value="Genomic_DNA"/>
</dbReference>
<protein>
    <submittedName>
        <fullName evidence="2">Uncharacterized protein</fullName>
    </submittedName>
</protein>
<keyword evidence="1" id="KW-1133">Transmembrane helix</keyword>
<dbReference type="AlphaFoldDB" id="A0A226E9Z7"/>
<reference evidence="2 3" key="1">
    <citation type="submission" date="2015-12" db="EMBL/GenBank/DDBJ databases">
        <title>The genome of Folsomia candida.</title>
        <authorList>
            <person name="Faddeeva A."/>
            <person name="Derks M.F."/>
            <person name="Anvar Y."/>
            <person name="Smit S."/>
            <person name="Van Straalen N."/>
            <person name="Roelofs D."/>
        </authorList>
    </citation>
    <scope>NUCLEOTIDE SEQUENCE [LARGE SCALE GENOMIC DNA]</scope>
    <source>
        <strain evidence="2 3">VU population</strain>
        <tissue evidence="2">Whole body</tissue>
    </source>
</reference>
<evidence type="ECO:0000313" key="2">
    <source>
        <dbReference type="EMBL" id="OXA53954.1"/>
    </source>
</evidence>
<sequence length="177" mass="20383">MSLTPLMWRALERTQNQFRFMSTYPIEFDPVKQRYMKNDISVKLVPWVISVALLFTVTFVPCAILVLAQVQGFVSIPLTKFAVVAIFLAISGLCCLVDRTKVSIENKNPDILGISLNAVVTVFTIYPYIFPVFFLYTQMDPLYQFEKYLLTEYAHRDVSCPDDNQKPGQIRYLDLGY</sequence>
<proteinExistence type="predicted"/>
<keyword evidence="3" id="KW-1185">Reference proteome</keyword>
<organism evidence="2 3">
    <name type="scientific">Folsomia candida</name>
    <name type="common">Springtail</name>
    <dbReference type="NCBI Taxonomy" id="158441"/>
    <lineage>
        <taxon>Eukaryota</taxon>
        <taxon>Metazoa</taxon>
        <taxon>Ecdysozoa</taxon>
        <taxon>Arthropoda</taxon>
        <taxon>Hexapoda</taxon>
        <taxon>Collembola</taxon>
        <taxon>Entomobryomorpha</taxon>
        <taxon>Isotomoidea</taxon>
        <taxon>Isotomidae</taxon>
        <taxon>Proisotominae</taxon>
        <taxon>Folsomia</taxon>
    </lineage>
</organism>
<keyword evidence="1" id="KW-0812">Transmembrane</keyword>
<accession>A0A226E9Z7</accession>